<evidence type="ECO:0000256" key="2">
    <source>
        <dbReference type="ARBA" id="ARBA00022737"/>
    </source>
</evidence>
<dbReference type="Gene3D" id="3.80.10.10">
    <property type="entry name" value="Ribonuclease Inhibitor"/>
    <property type="match status" value="1"/>
</dbReference>
<dbReference type="SMART" id="SM00369">
    <property type="entry name" value="LRR_TYP"/>
    <property type="match status" value="5"/>
</dbReference>
<dbReference type="EMBL" id="SCEB01214580">
    <property type="protein sequence ID" value="RXM34511.1"/>
    <property type="molecule type" value="Genomic_DNA"/>
</dbReference>
<dbReference type="PROSITE" id="PS51450">
    <property type="entry name" value="LRR"/>
    <property type="match status" value="1"/>
</dbReference>
<dbReference type="InterPro" id="IPR050216">
    <property type="entry name" value="LRR_domain-containing"/>
</dbReference>
<evidence type="ECO:0000313" key="5">
    <source>
        <dbReference type="Proteomes" id="UP000289886"/>
    </source>
</evidence>
<dbReference type="InterPro" id="IPR003591">
    <property type="entry name" value="Leu-rich_rpt_typical-subtyp"/>
</dbReference>
<dbReference type="SUPFAM" id="SSF52058">
    <property type="entry name" value="L domain-like"/>
    <property type="match status" value="1"/>
</dbReference>
<dbReference type="Pfam" id="PF13855">
    <property type="entry name" value="LRR_8"/>
    <property type="match status" value="1"/>
</dbReference>
<feature type="transmembrane region" description="Helical" evidence="3">
    <location>
        <begin position="265"/>
        <end position="289"/>
    </location>
</feature>
<gene>
    <name evidence="4" type="ORF">EOD39_14063</name>
</gene>
<reference evidence="4 5" key="1">
    <citation type="submission" date="2019-01" db="EMBL/GenBank/DDBJ databases">
        <title>Draft Genome and Complete Hox-Cluster Characterization of the Sterlet Sturgeon (Acipenser ruthenus).</title>
        <authorList>
            <person name="Wei Q."/>
        </authorList>
    </citation>
    <scope>NUCLEOTIDE SEQUENCE [LARGE SCALE GENOMIC DNA]</scope>
    <source>
        <strain evidence="4">WHYD16114868_AA</strain>
        <tissue evidence="4">Blood</tissue>
    </source>
</reference>
<dbReference type="PANTHER" id="PTHR48051:SF39">
    <property type="entry name" value="P53-INDUCED DEATH DOMAIN PROTEIN 1"/>
    <property type="match status" value="1"/>
</dbReference>
<accession>A0A444UH68</accession>
<name>A0A444UH68_ACIRT</name>
<keyword evidence="2" id="KW-0677">Repeat</keyword>
<protein>
    <submittedName>
        <fullName evidence="4">p53-induced death domain-containing protein 1</fullName>
    </submittedName>
</protein>
<organism evidence="4 5">
    <name type="scientific">Acipenser ruthenus</name>
    <name type="common">Sterlet sturgeon</name>
    <dbReference type="NCBI Taxonomy" id="7906"/>
    <lineage>
        <taxon>Eukaryota</taxon>
        <taxon>Metazoa</taxon>
        <taxon>Chordata</taxon>
        <taxon>Craniata</taxon>
        <taxon>Vertebrata</taxon>
        <taxon>Euteleostomi</taxon>
        <taxon>Actinopterygii</taxon>
        <taxon>Chondrostei</taxon>
        <taxon>Acipenseriformes</taxon>
        <taxon>Acipenseridae</taxon>
        <taxon>Acipenser</taxon>
    </lineage>
</organism>
<dbReference type="SMART" id="SM00364">
    <property type="entry name" value="LRR_BAC"/>
    <property type="match status" value="4"/>
</dbReference>
<keyword evidence="5" id="KW-1185">Reference proteome</keyword>
<keyword evidence="3" id="KW-0472">Membrane</keyword>
<sequence length="295" mass="31519">MSDCLLGVGPKEGGSAGCQQAGLALAGNRLSLDVYPRGAALLPELWGSRQDEMLAVEFVRLCSNQEGIEGAVELLPRMRGLRSAVLKGGSLRDEFGACVPGLLSALPDSFGSLQLLTHLDLSFNRLHSLPGCVSALPCLSTLLLGHNLLGSLPESLGDLRCLTFLSLIKNRLHSLPASLGQLGALRSLDASHNLLEEIPEQAGALERLELLDLSANKLRSVPETLDASEPKDPPELHLSGDQDRKILRKEGPAAFLKGAYCRALVIAPLFGIAQVIYFLGVGEVILDFLPRGRHD</sequence>
<keyword evidence="1" id="KW-0433">Leucine-rich repeat</keyword>
<dbReference type="AlphaFoldDB" id="A0A444UH68"/>
<evidence type="ECO:0000256" key="3">
    <source>
        <dbReference type="SAM" id="Phobius"/>
    </source>
</evidence>
<proteinExistence type="predicted"/>
<evidence type="ECO:0000256" key="1">
    <source>
        <dbReference type="ARBA" id="ARBA00022614"/>
    </source>
</evidence>
<dbReference type="PRINTS" id="PR00019">
    <property type="entry name" value="LEURICHRPT"/>
</dbReference>
<dbReference type="InterPro" id="IPR032675">
    <property type="entry name" value="LRR_dom_sf"/>
</dbReference>
<keyword evidence="3" id="KW-1133">Transmembrane helix</keyword>
<keyword evidence="3" id="KW-0812">Transmembrane</keyword>
<dbReference type="InterPro" id="IPR001611">
    <property type="entry name" value="Leu-rich_rpt"/>
</dbReference>
<comment type="caution">
    <text evidence="4">The sequence shown here is derived from an EMBL/GenBank/DDBJ whole genome shotgun (WGS) entry which is preliminary data.</text>
</comment>
<dbReference type="PANTHER" id="PTHR48051">
    <property type="match status" value="1"/>
</dbReference>
<dbReference type="Proteomes" id="UP000289886">
    <property type="component" value="Unassembled WGS sequence"/>
</dbReference>
<dbReference type="GO" id="GO:0005737">
    <property type="term" value="C:cytoplasm"/>
    <property type="evidence" value="ECO:0007669"/>
    <property type="project" value="TreeGrafter"/>
</dbReference>
<evidence type="ECO:0000313" key="4">
    <source>
        <dbReference type="EMBL" id="RXM34511.1"/>
    </source>
</evidence>